<dbReference type="AlphaFoldDB" id="A0AAD1IUI3"/>
<dbReference type="EMBL" id="AP022617">
    <property type="protein sequence ID" value="BBZ61144.1"/>
    <property type="molecule type" value="Genomic_DNA"/>
</dbReference>
<proteinExistence type="inferred from homology"/>
<reference evidence="2 3" key="1">
    <citation type="journal article" date="2019" name="Emerg. Microbes Infect.">
        <title>Comprehensive subspecies identification of 175 nontuberculous mycobacteria species based on 7547 genomic profiles.</title>
        <authorList>
            <person name="Matsumoto Y."/>
            <person name="Kinjo T."/>
            <person name="Motooka D."/>
            <person name="Nabeya D."/>
            <person name="Jung N."/>
            <person name="Uechi K."/>
            <person name="Horii T."/>
            <person name="Iida T."/>
            <person name="Fujita J."/>
            <person name="Nakamura S."/>
        </authorList>
    </citation>
    <scope>NUCLEOTIDE SEQUENCE [LARGE SCALE GENOMIC DNA]</scope>
    <source>
        <strain evidence="2 3">JCM 15658</strain>
    </source>
</reference>
<dbReference type="InterPro" id="IPR005531">
    <property type="entry name" value="Asp23"/>
</dbReference>
<comment type="similarity">
    <text evidence="1">Belongs to the asp23 family.</text>
</comment>
<sequence length="115" mass="11630">MSDPLPPDGASPAQAMAEDPADVVAAAVKAVPGVAGLHGGMFGEVGTYLPGRRITGVRMADGVTEVHVVLQFGSTVRDTAARIRDVVTAAVGGTVDVYVEDVTVGTRDADAGARQ</sequence>
<evidence type="ECO:0000313" key="2">
    <source>
        <dbReference type="EMBL" id="BBZ61144.1"/>
    </source>
</evidence>
<keyword evidence="3" id="KW-1185">Reference proteome</keyword>
<evidence type="ECO:0000256" key="1">
    <source>
        <dbReference type="ARBA" id="ARBA00005721"/>
    </source>
</evidence>
<evidence type="ECO:0000313" key="3">
    <source>
        <dbReference type="Proteomes" id="UP000466039"/>
    </source>
</evidence>
<accession>A0AAD1IUI3</accession>
<dbReference type="RefSeq" id="WP_083044592.1">
    <property type="nucleotide sequence ID" value="NZ_AP022617.1"/>
</dbReference>
<dbReference type="Pfam" id="PF03780">
    <property type="entry name" value="Asp23"/>
    <property type="match status" value="1"/>
</dbReference>
<dbReference type="Proteomes" id="UP000466039">
    <property type="component" value="Chromosome"/>
</dbReference>
<protein>
    <recommendedName>
        <fullName evidence="4">Asp23/Gls24 family envelope stress response protein</fullName>
    </recommendedName>
</protein>
<gene>
    <name evidence="2" type="ORF">MMON_24450</name>
</gene>
<name>A0AAD1IUI3_MYCMB</name>
<organism evidence="2 3">
    <name type="scientific">Mycolicibacterium monacense</name>
    <name type="common">Mycobacterium monacense</name>
    <dbReference type="NCBI Taxonomy" id="85693"/>
    <lineage>
        <taxon>Bacteria</taxon>
        <taxon>Bacillati</taxon>
        <taxon>Actinomycetota</taxon>
        <taxon>Actinomycetes</taxon>
        <taxon>Mycobacteriales</taxon>
        <taxon>Mycobacteriaceae</taxon>
        <taxon>Mycolicibacterium</taxon>
    </lineage>
</organism>
<evidence type="ECO:0008006" key="4">
    <source>
        <dbReference type="Google" id="ProtNLM"/>
    </source>
</evidence>